<dbReference type="SUPFAM" id="SSF54001">
    <property type="entry name" value="Cysteine proteinases"/>
    <property type="match status" value="1"/>
</dbReference>
<sequence>MKLATIITLCVANLATTTNAYNIYNADIVNCRSSPSTSGTVVRTYKANDDVSLTCQISGENIKGNSLWDKTTHSCYVADYYVKTGSTGYIAGKCNSEDSPPSSGKVPGPIKDDYPYPGQCDGIDPWHYYKCQCTSFVAWRINSRLGIKFDNYYKGPNWGNANTWDEAARKTGVPINSTPKPGSVAQTNSGSAGHVAWVAKVSGDSVTVEEYNYQRHKYSTRTVPKSSFHYIHIKV</sequence>
<evidence type="ECO:0000313" key="4">
    <source>
        <dbReference type="Proteomes" id="UP001151516"/>
    </source>
</evidence>
<protein>
    <recommendedName>
        <fullName evidence="2">Peptidase C51 domain-containing protein</fullName>
    </recommendedName>
</protein>
<evidence type="ECO:0000256" key="1">
    <source>
        <dbReference type="SAM" id="SignalP"/>
    </source>
</evidence>
<dbReference type="InterPro" id="IPR007921">
    <property type="entry name" value="CHAP_dom"/>
</dbReference>
<dbReference type="Gene3D" id="3.90.1720.10">
    <property type="entry name" value="endopeptidase domain like (from Nostoc punctiforme)"/>
    <property type="match status" value="1"/>
</dbReference>
<feature type="domain" description="Peptidase C51" evidence="2">
    <location>
        <begin position="108"/>
        <end position="232"/>
    </location>
</feature>
<dbReference type="Proteomes" id="UP001151516">
    <property type="component" value="Unassembled WGS sequence"/>
</dbReference>
<dbReference type="OrthoDB" id="5358886at2759"/>
<evidence type="ECO:0000259" key="2">
    <source>
        <dbReference type="PROSITE" id="PS50911"/>
    </source>
</evidence>
<proteinExistence type="predicted"/>
<gene>
    <name evidence="3" type="ORF">IWW39_001766</name>
</gene>
<dbReference type="EMBL" id="JANBTX010000033">
    <property type="protein sequence ID" value="KAJ2689045.1"/>
    <property type="molecule type" value="Genomic_DNA"/>
</dbReference>
<dbReference type="InterPro" id="IPR038765">
    <property type="entry name" value="Papain-like_cys_pep_sf"/>
</dbReference>
<organism evidence="3 4">
    <name type="scientific">Coemansia spiralis</name>
    <dbReference type="NCBI Taxonomy" id="417178"/>
    <lineage>
        <taxon>Eukaryota</taxon>
        <taxon>Fungi</taxon>
        <taxon>Fungi incertae sedis</taxon>
        <taxon>Zoopagomycota</taxon>
        <taxon>Kickxellomycotina</taxon>
        <taxon>Kickxellomycetes</taxon>
        <taxon>Kickxellales</taxon>
        <taxon>Kickxellaceae</taxon>
        <taxon>Coemansia</taxon>
    </lineage>
</organism>
<dbReference type="Pfam" id="PF05257">
    <property type="entry name" value="CHAP"/>
    <property type="match status" value="1"/>
</dbReference>
<feature type="signal peptide" evidence="1">
    <location>
        <begin position="1"/>
        <end position="20"/>
    </location>
</feature>
<dbReference type="AlphaFoldDB" id="A0A9W8GHB6"/>
<feature type="chain" id="PRO_5040909900" description="Peptidase C51 domain-containing protein" evidence="1">
    <location>
        <begin position="21"/>
        <end position="235"/>
    </location>
</feature>
<reference evidence="3" key="1">
    <citation type="submission" date="2022-07" db="EMBL/GenBank/DDBJ databases">
        <title>Phylogenomic reconstructions and comparative analyses of Kickxellomycotina fungi.</title>
        <authorList>
            <person name="Reynolds N.K."/>
            <person name="Stajich J.E."/>
            <person name="Barry K."/>
            <person name="Grigoriev I.V."/>
            <person name="Crous P."/>
            <person name="Smith M.E."/>
        </authorList>
    </citation>
    <scope>NUCLEOTIDE SEQUENCE</scope>
    <source>
        <strain evidence="3">CBS 109367</strain>
    </source>
</reference>
<keyword evidence="4" id="KW-1185">Reference proteome</keyword>
<keyword evidence="1" id="KW-0732">Signal</keyword>
<dbReference type="PROSITE" id="PS50911">
    <property type="entry name" value="CHAP"/>
    <property type="match status" value="1"/>
</dbReference>
<comment type="caution">
    <text evidence="3">The sequence shown here is derived from an EMBL/GenBank/DDBJ whole genome shotgun (WGS) entry which is preliminary data.</text>
</comment>
<evidence type="ECO:0000313" key="3">
    <source>
        <dbReference type="EMBL" id="KAJ2689045.1"/>
    </source>
</evidence>
<name>A0A9W8GHB6_9FUNG</name>
<accession>A0A9W8GHB6</accession>
<dbReference type="Gene3D" id="2.30.30.40">
    <property type="entry name" value="SH3 Domains"/>
    <property type="match status" value="1"/>
</dbReference>